<dbReference type="GeneID" id="101895500"/>
<dbReference type="Proteomes" id="UP001652621">
    <property type="component" value="Unplaced"/>
</dbReference>
<evidence type="ECO:0000313" key="13">
    <source>
        <dbReference type="RefSeq" id="XP_005188444.1"/>
    </source>
</evidence>
<keyword evidence="3" id="KW-0963">Cytoplasm</keyword>
<evidence type="ECO:0000256" key="8">
    <source>
        <dbReference type="ARBA" id="ARBA00023273"/>
    </source>
</evidence>
<dbReference type="PRINTS" id="PR00511">
    <property type="entry name" value="TEKTIN"/>
</dbReference>
<dbReference type="VEuPathDB" id="VectorBase:MDOMA2_008802"/>
<evidence type="ECO:0000256" key="4">
    <source>
        <dbReference type="ARBA" id="ARBA00022846"/>
    </source>
</evidence>
<dbReference type="GO" id="GO:0005930">
    <property type="term" value="C:axoneme"/>
    <property type="evidence" value="ECO:0007669"/>
    <property type="project" value="UniProtKB-SubCell"/>
</dbReference>
<dbReference type="VEuPathDB" id="VectorBase:MDOA006768"/>
<dbReference type="InterPro" id="IPR000435">
    <property type="entry name" value="Tektins"/>
</dbReference>
<keyword evidence="4 10" id="KW-0282">Flagellum</keyword>
<dbReference type="InterPro" id="IPR048256">
    <property type="entry name" value="Tektin-like"/>
</dbReference>
<dbReference type="EnsemblMetazoa" id="MDOA006768-RA">
    <property type="protein sequence ID" value="MDOA006768-PA"/>
    <property type="gene ID" value="MDOA006768"/>
</dbReference>
<gene>
    <name evidence="11" type="primary">101895500</name>
    <name evidence="13" type="synonym">LOC101895500</name>
    <name evidence="14" type="synonym">LOC131801200</name>
</gene>
<protein>
    <recommendedName>
        <fullName evidence="10">Tektin</fullName>
    </recommendedName>
</protein>
<reference evidence="13" key="2">
    <citation type="submission" date="2025-04" db="UniProtKB">
        <authorList>
            <consortium name="RefSeq"/>
        </authorList>
    </citation>
    <scope>IDENTIFICATION</scope>
    <source>
        <strain evidence="13 14">Aabys</strain>
        <tissue evidence="14">Whole body</tissue>
    </source>
</reference>
<dbReference type="AlphaFoldDB" id="A0A1I8MNC2"/>
<dbReference type="GO" id="GO:0060294">
    <property type="term" value="P:cilium movement involved in cell motility"/>
    <property type="evidence" value="ECO:0007669"/>
    <property type="project" value="UniProtKB-UniRule"/>
</dbReference>
<evidence type="ECO:0000256" key="9">
    <source>
        <dbReference type="ARBA" id="ARBA00045224"/>
    </source>
</evidence>
<comment type="similarity">
    <text evidence="2 10">Belongs to the tektin family.</text>
</comment>
<evidence type="ECO:0000256" key="7">
    <source>
        <dbReference type="ARBA" id="ARBA00023212"/>
    </source>
</evidence>
<dbReference type="Pfam" id="PF03148">
    <property type="entry name" value="Tektin"/>
    <property type="match status" value="1"/>
</dbReference>
<evidence type="ECO:0000256" key="2">
    <source>
        <dbReference type="ARBA" id="ARBA00007209"/>
    </source>
</evidence>
<dbReference type="RefSeq" id="XP_058975416.1">
    <property type="nucleotide sequence ID" value="XM_059119433.1"/>
</dbReference>
<sequence length="420" mass="49069">MLNSMRTKRLNGLHLTGCNAGPMARLPPKYSDEDWDFNNKVKLRITCDQERLAERIMEESRRVMDDVNDTTRNWQREVEHQMRERASEIRFLCDELNKQKKTALLEDEALNTYRMRILNAIGFLKEKSLAICQRCLVLREGRLGVDLCEDEVDRSLRCELKVIKGCQCLMDKALKETNEQLRRLRATMYSLDKDLSQKDKSLMIDEKNLTLRGSQREMGASDLAHHHCQYSLSEWQHTTYKNLETNARELNSAAQLRAYVDLLLKQVCEDMQNQTDRTNEAFAHRIAEQRHVKACLENKHNDTMNHIHEVQQNLQLLEKEICDKNRAQQLCLTRLGNRATRPGVELTCDEVQDALYHELEALKASLCKLNAKVQENKASLRYLMHVQVMQEEEINIKANSIKIDEVDCMTIRQALKYQSF</sequence>
<keyword evidence="5" id="KW-0175">Coiled coil</keyword>
<keyword evidence="8 10" id="KW-0966">Cell projection</keyword>
<dbReference type="GO" id="GO:0060271">
    <property type="term" value="P:cilium assembly"/>
    <property type="evidence" value="ECO:0007669"/>
    <property type="project" value="UniProtKB-UniRule"/>
</dbReference>
<reference evidence="11" key="1">
    <citation type="submission" date="2020-05" db="UniProtKB">
        <authorList>
            <consortium name="EnsemblMetazoa"/>
        </authorList>
    </citation>
    <scope>IDENTIFICATION</scope>
    <source>
        <strain evidence="11">Aabys</strain>
    </source>
</reference>
<evidence type="ECO:0000313" key="14">
    <source>
        <dbReference type="RefSeq" id="XP_058975416.1"/>
    </source>
</evidence>
<evidence type="ECO:0000256" key="5">
    <source>
        <dbReference type="ARBA" id="ARBA00023054"/>
    </source>
</evidence>
<dbReference type="RefSeq" id="XP_005188444.1">
    <property type="nucleotide sequence ID" value="XM_005188387.2"/>
</dbReference>
<dbReference type="eggNOG" id="KOG2685">
    <property type="taxonomic scope" value="Eukaryota"/>
</dbReference>
<evidence type="ECO:0000313" key="12">
    <source>
        <dbReference type="Proteomes" id="UP001652621"/>
    </source>
</evidence>
<evidence type="ECO:0000256" key="10">
    <source>
        <dbReference type="RuleBase" id="RU367040"/>
    </source>
</evidence>
<dbReference type="STRING" id="7370.A0A1I8MNC2"/>
<comment type="subcellular location">
    <subcellularLocation>
        <location evidence="10">Cytoplasm</location>
        <location evidence="10">Cytoskeleton</location>
        <location evidence="10">Cilium axoneme</location>
    </subcellularLocation>
    <subcellularLocation>
        <location evidence="1">Cytoplasm</location>
        <location evidence="1">Cytoskeleton</location>
        <location evidence="1">Flagellum axoneme</location>
    </subcellularLocation>
</comment>
<dbReference type="GO" id="GO:0005634">
    <property type="term" value="C:nucleus"/>
    <property type="evidence" value="ECO:0007669"/>
    <property type="project" value="TreeGrafter"/>
</dbReference>
<comment type="function">
    <text evidence="9">Microtubule inner protein (MIP) part of the dynein-decorated doublet microtubules (DMTs) in cilia and flagellar axoneme. Forms filamentous polymers in the walls of ciliary and flagellar microtubules.</text>
</comment>
<dbReference type="PANTHER" id="PTHR19960">
    <property type="entry name" value="TEKTIN"/>
    <property type="match status" value="1"/>
</dbReference>
<keyword evidence="12" id="KW-1185">Reference proteome</keyword>
<name>A0A1I8MNC2_MUSDO</name>
<accession>A0A1I8MNC2</accession>
<evidence type="ECO:0000256" key="1">
    <source>
        <dbReference type="ARBA" id="ARBA00004611"/>
    </source>
</evidence>
<keyword evidence="7" id="KW-0206">Cytoskeleton</keyword>
<dbReference type="PANTHER" id="PTHR19960:SF25">
    <property type="entry name" value="TEKTIN-1"/>
    <property type="match status" value="1"/>
</dbReference>
<proteinExistence type="inferred from homology"/>
<evidence type="ECO:0000313" key="11">
    <source>
        <dbReference type="EnsemblMetazoa" id="MDOA006768-PA"/>
    </source>
</evidence>
<evidence type="ECO:0000256" key="6">
    <source>
        <dbReference type="ARBA" id="ARBA00023069"/>
    </source>
</evidence>
<dbReference type="VEuPathDB" id="VectorBase:MDOMA2_005940"/>
<keyword evidence="6 10" id="KW-0969">Cilium</keyword>
<evidence type="ECO:0000256" key="3">
    <source>
        <dbReference type="ARBA" id="ARBA00022490"/>
    </source>
</evidence>
<organism evidence="11">
    <name type="scientific">Musca domestica</name>
    <name type="common">House fly</name>
    <dbReference type="NCBI Taxonomy" id="7370"/>
    <lineage>
        <taxon>Eukaryota</taxon>
        <taxon>Metazoa</taxon>
        <taxon>Ecdysozoa</taxon>
        <taxon>Arthropoda</taxon>
        <taxon>Hexapoda</taxon>
        <taxon>Insecta</taxon>
        <taxon>Pterygota</taxon>
        <taxon>Neoptera</taxon>
        <taxon>Endopterygota</taxon>
        <taxon>Diptera</taxon>
        <taxon>Brachycera</taxon>
        <taxon>Muscomorpha</taxon>
        <taxon>Muscoidea</taxon>
        <taxon>Muscidae</taxon>
        <taxon>Musca</taxon>
    </lineage>
</organism>
<dbReference type="OrthoDB" id="10054259at2759"/>
<dbReference type="GO" id="GO:0015630">
    <property type="term" value="C:microtubule cytoskeleton"/>
    <property type="evidence" value="ECO:0007669"/>
    <property type="project" value="UniProtKB-UniRule"/>
</dbReference>
<dbReference type="KEGG" id="mde:101895500"/>